<protein>
    <submittedName>
        <fullName evidence="3">FAS1 domain-containing protein</fullName>
    </submittedName>
</protein>
<accession>A0A8K0TSI3</accession>
<feature type="signal peptide" evidence="1">
    <location>
        <begin position="1"/>
        <end position="18"/>
    </location>
</feature>
<proteinExistence type="predicted"/>
<keyword evidence="4" id="KW-1185">Reference proteome</keyword>
<organism evidence="3 4">
    <name type="scientific">Plectosphaerella cucumerina</name>
    <dbReference type="NCBI Taxonomy" id="40658"/>
    <lineage>
        <taxon>Eukaryota</taxon>
        <taxon>Fungi</taxon>
        <taxon>Dikarya</taxon>
        <taxon>Ascomycota</taxon>
        <taxon>Pezizomycotina</taxon>
        <taxon>Sordariomycetes</taxon>
        <taxon>Hypocreomycetidae</taxon>
        <taxon>Glomerellales</taxon>
        <taxon>Plectosphaerellaceae</taxon>
        <taxon>Plectosphaerella</taxon>
    </lineage>
</organism>
<dbReference type="SUPFAM" id="SSF82153">
    <property type="entry name" value="FAS1 domain"/>
    <property type="match status" value="2"/>
</dbReference>
<dbReference type="PANTHER" id="PTHR10900:SF77">
    <property type="entry name" value="FI19380P1"/>
    <property type="match status" value="1"/>
</dbReference>
<dbReference type="GO" id="GO:0050839">
    <property type="term" value="F:cell adhesion molecule binding"/>
    <property type="evidence" value="ECO:0007669"/>
    <property type="project" value="TreeGrafter"/>
</dbReference>
<dbReference type="Gene3D" id="2.30.180.10">
    <property type="entry name" value="FAS1 domain"/>
    <property type="match status" value="2"/>
</dbReference>
<dbReference type="PROSITE" id="PS50213">
    <property type="entry name" value="FAS1"/>
    <property type="match status" value="2"/>
</dbReference>
<dbReference type="GO" id="GO:0030198">
    <property type="term" value="P:extracellular matrix organization"/>
    <property type="evidence" value="ECO:0007669"/>
    <property type="project" value="TreeGrafter"/>
</dbReference>
<evidence type="ECO:0000259" key="2">
    <source>
        <dbReference type="PROSITE" id="PS50213"/>
    </source>
</evidence>
<evidence type="ECO:0000256" key="1">
    <source>
        <dbReference type="SAM" id="SignalP"/>
    </source>
</evidence>
<gene>
    <name evidence="3" type="ORF">B0T11DRAFT_293515</name>
</gene>
<dbReference type="Pfam" id="PF02469">
    <property type="entry name" value="Fasciclin"/>
    <property type="match status" value="2"/>
</dbReference>
<dbReference type="SMART" id="SM00554">
    <property type="entry name" value="FAS1"/>
    <property type="match status" value="2"/>
</dbReference>
<dbReference type="GO" id="GO:0031012">
    <property type="term" value="C:extracellular matrix"/>
    <property type="evidence" value="ECO:0007669"/>
    <property type="project" value="TreeGrafter"/>
</dbReference>
<evidence type="ECO:0000313" key="4">
    <source>
        <dbReference type="Proteomes" id="UP000813385"/>
    </source>
</evidence>
<comment type="caution">
    <text evidence="3">The sequence shown here is derived from an EMBL/GenBank/DDBJ whole genome shotgun (WGS) entry which is preliminary data.</text>
</comment>
<evidence type="ECO:0000313" key="3">
    <source>
        <dbReference type="EMBL" id="KAH7375930.1"/>
    </source>
</evidence>
<dbReference type="EMBL" id="JAGPXD010000001">
    <property type="protein sequence ID" value="KAH7375930.1"/>
    <property type="molecule type" value="Genomic_DNA"/>
</dbReference>
<feature type="chain" id="PRO_5035422729" evidence="1">
    <location>
        <begin position="19"/>
        <end position="417"/>
    </location>
</feature>
<dbReference type="InterPro" id="IPR036378">
    <property type="entry name" value="FAS1_dom_sf"/>
</dbReference>
<feature type="domain" description="FAS1" evidence="2">
    <location>
        <begin position="179"/>
        <end position="316"/>
    </location>
</feature>
<dbReference type="OrthoDB" id="286301at2759"/>
<reference evidence="3" key="1">
    <citation type="journal article" date="2021" name="Nat. Commun.">
        <title>Genetic determinants of endophytism in the Arabidopsis root mycobiome.</title>
        <authorList>
            <person name="Mesny F."/>
            <person name="Miyauchi S."/>
            <person name="Thiergart T."/>
            <person name="Pickel B."/>
            <person name="Atanasova L."/>
            <person name="Karlsson M."/>
            <person name="Huettel B."/>
            <person name="Barry K.W."/>
            <person name="Haridas S."/>
            <person name="Chen C."/>
            <person name="Bauer D."/>
            <person name="Andreopoulos W."/>
            <person name="Pangilinan J."/>
            <person name="LaButti K."/>
            <person name="Riley R."/>
            <person name="Lipzen A."/>
            <person name="Clum A."/>
            <person name="Drula E."/>
            <person name="Henrissat B."/>
            <person name="Kohler A."/>
            <person name="Grigoriev I.V."/>
            <person name="Martin F.M."/>
            <person name="Hacquard S."/>
        </authorList>
    </citation>
    <scope>NUCLEOTIDE SEQUENCE</scope>
    <source>
        <strain evidence="3">MPI-CAGE-AT-0016</strain>
    </source>
</reference>
<dbReference type="GO" id="GO:0007155">
    <property type="term" value="P:cell adhesion"/>
    <property type="evidence" value="ECO:0007669"/>
    <property type="project" value="TreeGrafter"/>
</dbReference>
<dbReference type="Proteomes" id="UP000813385">
    <property type="component" value="Unassembled WGS sequence"/>
</dbReference>
<sequence length="417" mass="43325">MRFSSILSVPLLSGLALAQGDIGALLASQPDLSTLLELVSLIDGLADTLASSTNITIFAPTNSAFEAVPRDIPEGEAIEQRNDTIAIGALLANHVFKGLYPAEAVTDIPLFAQTLLDSSYVNYRQPFSNFTGGQYNGLVRNGEDVCVLSGEETISTVTEADIKLGDGIVIHKIDTVLSFGAPFQLFTKRAGLNNMNAAVEAAQLGLAFGETDADSPAKNISDFTIFVPNDAAFEAIGSIVESADLETLQAVLTHHMIENNVIFSTALGNVTVPSAQGVDLTITVLPDGTAWVNNAKILFPNVILFNGVAHIIDNVLNVEPFDRASLTPSASAADRVAYAGASTVSELPFSSVTFLDDLATYTTPALLSTMIAIVTPTPEAETTTSGAEPVPTAGAVGRNVGGAVAMGAIAGVAAIMI</sequence>
<dbReference type="InterPro" id="IPR050904">
    <property type="entry name" value="Adhesion/Biosynth-related"/>
</dbReference>
<keyword evidence="1" id="KW-0732">Signal</keyword>
<dbReference type="PANTHER" id="PTHR10900">
    <property type="entry name" value="PERIOSTIN-RELATED"/>
    <property type="match status" value="1"/>
</dbReference>
<name>A0A8K0TSI3_9PEZI</name>
<dbReference type="AlphaFoldDB" id="A0A8K0TSI3"/>
<dbReference type="InterPro" id="IPR000782">
    <property type="entry name" value="FAS1_domain"/>
</dbReference>
<feature type="domain" description="FAS1" evidence="2">
    <location>
        <begin position="19"/>
        <end position="177"/>
    </location>
</feature>